<protein>
    <submittedName>
        <fullName evidence="1">Uncharacterized protein</fullName>
    </submittedName>
</protein>
<reference evidence="1" key="1">
    <citation type="journal article" date="2019" name="bioRxiv">
        <title>The Genome of the Zebra Mussel, Dreissena polymorpha: A Resource for Invasive Species Research.</title>
        <authorList>
            <person name="McCartney M.A."/>
            <person name="Auch B."/>
            <person name="Kono T."/>
            <person name="Mallez S."/>
            <person name="Zhang Y."/>
            <person name="Obille A."/>
            <person name="Becker A."/>
            <person name="Abrahante J.E."/>
            <person name="Garbe J."/>
            <person name="Badalamenti J.P."/>
            <person name="Herman A."/>
            <person name="Mangelson H."/>
            <person name="Liachko I."/>
            <person name="Sullivan S."/>
            <person name="Sone E.D."/>
            <person name="Koren S."/>
            <person name="Silverstein K.A.T."/>
            <person name="Beckman K.B."/>
            <person name="Gohl D.M."/>
        </authorList>
    </citation>
    <scope>NUCLEOTIDE SEQUENCE</scope>
    <source>
        <strain evidence="1">Duluth1</strain>
        <tissue evidence="1">Whole animal</tissue>
    </source>
</reference>
<sequence>MRGFFVMEVSTEESKIMVNSKTNTSTDITMNDEKLEEVTSFKCLEVTLSKDGTCTAEVR</sequence>
<evidence type="ECO:0000313" key="2">
    <source>
        <dbReference type="Proteomes" id="UP000828390"/>
    </source>
</evidence>
<name>A0A9D4RJ13_DREPO</name>
<gene>
    <name evidence="1" type="ORF">DPMN_033285</name>
</gene>
<comment type="caution">
    <text evidence="1">The sequence shown here is derived from an EMBL/GenBank/DDBJ whole genome shotgun (WGS) entry which is preliminary data.</text>
</comment>
<proteinExistence type="predicted"/>
<reference evidence="1" key="2">
    <citation type="submission" date="2020-11" db="EMBL/GenBank/DDBJ databases">
        <authorList>
            <person name="McCartney M.A."/>
            <person name="Auch B."/>
            <person name="Kono T."/>
            <person name="Mallez S."/>
            <person name="Becker A."/>
            <person name="Gohl D.M."/>
            <person name="Silverstein K.A.T."/>
            <person name="Koren S."/>
            <person name="Bechman K.B."/>
            <person name="Herman A."/>
            <person name="Abrahante J.E."/>
            <person name="Garbe J."/>
        </authorList>
    </citation>
    <scope>NUCLEOTIDE SEQUENCE</scope>
    <source>
        <strain evidence="1">Duluth1</strain>
        <tissue evidence="1">Whole animal</tissue>
    </source>
</reference>
<dbReference type="Proteomes" id="UP000828390">
    <property type="component" value="Unassembled WGS sequence"/>
</dbReference>
<dbReference type="EMBL" id="JAIWYP010000002">
    <property type="protein sequence ID" value="KAH3870104.1"/>
    <property type="molecule type" value="Genomic_DNA"/>
</dbReference>
<keyword evidence="2" id="KW-1185">Reference proteome</keyword>
<accession>A0A9D4RJ13</accession>
<evidence type="ECO:0000313" key="1">
    <source>
        <dbReference type="EMBL" id="KAH3870104.1"/>
    </source>
</evidence>
<organism evidence="1 2">
    <name type="scientific">Dreissena polymorpha</name>
    <name type="common">Zebra mussel</name>
    <name type="synonym">Mytilus polymorpha</name>
    <dbReference type="NCBI Taxonomy" id="45954"/>
    <lineage>
        <taxon>Eukaryota</taxon>
        <taxon>Metazoa</taxon>
        <taxon>Spiralia</taxon>
        <taxon>Lophotrochozoa</taxon>
        <taxon>Mollusca</taxon>
        <taxon>Bivalvia</taxon>
        <taxon>Autobranchia</taxon>
        <taxon>Heteroconchia</taxon>
        <taxon>Euheterodonta</taxon>
        <taxon>Imparidentia</taxon>
        <taxon>Neoheterodontei</taxon>
        <taxon>Myida</taxon>
        <taxon>Dreissenoidea</taxon>
        <taxon>Dreissenidae</taxon>
        <taxon>Dreissena</taxon>
    </lineage>
</organism>
<dbReference type="AlphaFoldDB" id="A0A9D4RJ13"/>